<dbReference type="EMBL" id="CP031093">
    <property type="protein sequence ID" value="QCF25328.1"/>
    <property type="molecule type" value="Genomic_DNA"/>
</dbReference>
<evidence type="ECO:0000256" key="1">
    <source>
        <dbReference type="ARBA" id="ARBA00023002"/>
    </source>
</evidence>
<dbReference type="InterPro" id="IPR036291">
    <property type="entry name" value="NAD(P)-bd_dom_sf"/>
</dbReference>
<dbReference type="SUPFAM" id="SSF52283">
    <property type="entry name" value="Formate/glycerate dehydrogenase catalytic domain-like"/>
    <property type="match status" value="1"/>
</dbReference>
<dbReference type="Pfam" id="PF02826">
    <property type="entry name" value="2-Hacid_dh_C"/>
    <property type="match status" value="1"/>
</dbReference>
<name>A0A4P7XEK3_9ALTE</name>
<dbReference type="GO" id="GO:0016616">
    <property type="term" value="F:oxidoreductase activity, acting on the CH-OH group of donors, NAD or NADP as acceptor"/>
    <property type="evidence" value="ECO:0007669"/>
    <property type="project" value="InterPro"/>
</dbReference>
<dbReference type="InterPro" id="IPR006140">
    <property type="entry name" value="D-isomer_DH_NAD-bd"/>
</dbReference>
<evidence type="ECO:0000313" key="4">
    <source>
        <dbReference type="EMBL" id="QCF25328.1"/>
    </source>
</evidence>
<dbReference type="Proteomes" id="UP000298049">
    <property type="component" value="Chromosome"/>
</dbReference>
<accession>A0A4P7XEK3</accession>
<dbReference type="Gene3D" id="3.40.50.720">
    <property type="entry name" value="NAD(P)-binding Rossmann-like Domain"/>
    <property type="match status" value="2"/>
</dbReference>
<dbReference type="RefSeq" id="WP_136547493.1">
    <property type="nucleotide sequence ID" value="NZ_CP031093.1"/>
</dbReference>
<dbReference type="PANTHER" id="PTHR43333">
    <property type="entry name" value="2-HACID_DH_C DOMAIN-CONTAINING PROTEIN"/>
    <property type="match status" value="1"/>
</dbReference>
<feature type="domain" description="D-isomer specific 2-hydroxyacid dehydrogenase NAD-binding" evidence="3">
    <location>
        <begin position="113"/>
        <end position="286"/>
    </location>
</feature>
<dbReference type="KEGG" id="hmi:soil367_04940"/>
<keyword evidence="5" id="KW-1185">Reference proteome</keyword>
<dbReference type="PANTHER" id="PTHR43333:SF1">
    <property type="entry name" value="D-ISOMER SPECIFIC 2-HYDROXYACID DEHYDROGENASE NAD-BINDING DOMAIN-CONTAINING PROTEIN"/>
    <property type="match status" value="1"/>
</dbReference>
<keyword evidence="2" id="KW-0520">NAD</keyword>
<organism evidence="4 5">
    <name type="scientific">Hydrocarboniclastica marina</name>
    <dbReference type="NCBI Taxonomy" id="2259620"/>
    <lineage>
        <taxon>Bacteria</taxon>
        <taxon>Pseudomonadati</taxon>
        <taxon>Pseudomonadota</taxon>
        <taxon>Gammaproteobacteria</taxon>
        <taxon>Alteromonadales</taxon>
        <taxon>Alteromonadaceae</taxon>
        <taxon>Hydrocarboniclastica</taxon>
    </lineage>
</organism>
<dbReference type="OrthoDB" id="9787219at2"/>
<proteinExistence type="predicted"/>
<dbReference type="CDD" id="cd05300">
    <property type="entry name" value="2-Hacid_dh_1"/>
    <property type="match status" value="1"/>
</dbReference>
<protein>
    <submittedName>
        <fullName evidence="4">D-2-hydroxyacid dehydrogenase</fullName>
    </submittedName>
</protein>
<keyword evidence="1" id="KW-0560">Oxidoreductase</keyword>
<reference evidence="4 5" key="1">
    <citation type="submission" date="2018-07" db="EMBL/GenBank/DDBJ databases">
        <title>Marsedoiliclastica nanhaica gen. nov. sp. nov., a novel marine hydrocarbonoclastic bacterium isolated from an in-situ enriched hydrocarbon-degrading consortium in deep-sea sediment.</title>
        <authorList>
            <person name="Dong C."/>
            <person name="Ma T."/>
            <person name="Liu R."/>
            <person name="Shao Z."/>
        </authorList>
    </citation>
    <scope>NUCLEOTIDE SEQUENCE [LARGE SCALE GENOMIC DNA]</scope>
    <source>
        <strain evidence="5">soil36-7</strain>
    </source>
</reference>
<dbReference type="AlphaFoldDB" id="A0A4P7XEK3"/>
<dbReference type="SUPFAM" id="SSF51735">
    <property type="entry name" value="NAD(P)-binding Rossmann-fold domains"/>
    <property type="match status" value="1"/>
</dbReference>
<gene>
    <name evidence="4" type="ORF">soil367_04940</name>
</gene>
<evidence type="ECO:0000259" key="3">
    <source>
        <dbReference type="Pfam" id="PF02826"/>
    </source>
</evidence>
<evidence type="ECO:0000313" key="5">
    <source>
        <dbReference type="Proteomes" id="UP000298049"/>
    </source>
</evidence>
<sequence>MMEKAKPVVTVLGAPDEPQPPGIELLDGHVEVRSACDEASLRETLPGTQILLVTDFRTEALRAAWPSADSLQWVHATSAGVDALLIPELVDSDIPVTNAQGIFDKSIAEYVLGAILIFAKDFHGSLAYQRNHQWKHRDTERALGKRVLVVGAGSIGREIAKLTSAIGMEVYGVARRARRDDPDFKEVFASEYLHEQLGLADYVVLSMPLTPATEGMFGPEEFAAMKPEGRFINIARGAIVQTQALVEALEKGRIAGAALDVFEQEPLPAEHRLWDFDNVIMTAHMAGDFIGWRVALIEQFMANLAHWQKGEKLFNQVDKKLGYVVQG</sequence>
<dbReference type="GO" id="GO:0051287">
    <property type="term" value="F:NAD binding"/>
    <property type="evidence" value="ECO:0007669"/>
    <property type="project" value="InterPro"/>
</dbReference>
<evidence type="ECO:0000256" key="2">
    <source>
        <dbReference type="ARBA" id="ARBA00023027"/>
    </source>
</evidence>